<protein>
    <recommendedName>
        <fullName evidence="4">Ketoreductase (KR) domain-containing protein</fullName>
    </recommendedName>
</protein>
<sequence length="248" mass="26705">MAFYLITGAGRGLGLEFVKQLSERPSSEVSTIFTTVRGPSEAPQQLVTQSPGRITVVHLVTTDRDSILTALSQVKESLGGKGLDVLINNAAIMESSPDGVASMDNLRRAFGVNVESVHNVTAAFLPLLREGTQKKVLNLSSDVGSMTLGRRFIEMPFPAYKISKVALNALTVQYALELETEGFAFVAWFRTDVGTDIADLDVSTGASAVLDVLSRLGAQLNGKFLNVHVPGWEHAEGLHQHDGGELLW</sequence>
<organism evidence="2 3">
    <name type="scientific">Aspergillus carbonarius (strain ITEM 5010)</name>
    <dbReference type="NCBI Taxonomy" id="602072"/>
    <lineage>
        <taxon>Eukaryota</taxon>
        <taxon>Fungi</taxon>
        <taxon>Dikarya</taxon>
        <taxon>Ascomycota</taxon>
        <taxon>Pezizomycotina</taxon>
        <taxon>Eurotiomycetes</taxon>
        <taxon>Eurotiomycetidae</taxon>
        <taxon>Eurotiales</taxon>
        <taxon>Aspergillaceae</taxon>
        <taxon>Aspergillus</taxon>
        <taxon>Aspergillus subgen. Circumdati</taxon>
    </lineage>
</organism>
<comment type="similarity">
    <text evidence="1">Belongs to the short-chain dehydrogenases/reductases (SDR) family.</text>
</comment>
<keyword evidence="3" id="KW-1185">Reference proteome</keyword>
<gene>
    <name evidence="2" type="ORF">ASPCADRAFT_511325</name>
</gene>
<dbReference type="PANTHER" id="PTHR43544">
    <property type="entry name" value="SHORT-CHAIN DEHYDROGENASE/REDUCTASE"/>
    <property type="match status" value="1"/>
</dbReference>
<name>A0A1R3S0I6_ASPC5</name>
<dbReference type="OrthoDB" id="7289984at2759"/>
<accession>A0A1R3S0I6</accession>
<dbReference type="VEuPathDB" id="FungiDB:ASPCADRAFT_511325"/>
<dbReference type="InterPro" id="IPR002347">
    <property type="entry name" value="SDR_fam"/>
</dbReference>
<evidence type="ECO:0000313" key="3">
    <source>
        <dbReference type="Proteomes" id="UP000188318"/>
    </source>
</evidence>
<dbReference type="SUPFAM" id="SSF51735">
    <property type="entry name" value="NAD(P)-binding Rossmann-fold domains"/>
    <property type="match status" value="1"/>
</dbReference>
<dbReference type="GO" id="GO:0016491">
    <property type="term" value="F:oxidoreductase activity"/>
    <property type="evidence" value="ECO:0007669"/>
    <property type="project" value="TreeGrafter"/>
</dbReference>
<proteinExistence type="inferred from homology"/>
<dbReference type="GO" id="GO:0005737">
    <property type="term" value="C:cytoplasm"/>
    <property type="evidence" value="ECO:0007669"/>
    <property type="project" value="TreeGrafter"/>
</dbReference>
<dbReference type="InterPro" id="IPR051468">
    <property type="entry name" value="Fungal_SecMetab_SDRs"/>
</dbReference>
<dbReference type="EMBL" id="KV907493">
    <property type="protein sequence ID" value="OOG00280.1"/>
    <property type="molecule type" value="Genomic_DNA"/>
</dbReference>
<evidence type="ECO:0000256" key="1">
    <source>
        <dbReference type="ARBA" id="ARBA00006484"/>
    </source>
</evidence>
<dbReference type="OMA" id="FWASIEQ"/>
<dbReference type="PANTHER" id="PTHR43544:SF36">
    <property type="entry name" value="CHAIN OXIDOREDUCTASE (CSGA), PUTATIVE (AFU_ORTHOLOGUE AFUA_4G00910)-RELATED"/>
    <property type="match status" value="1"/>
</dbReference>
<dbReference type="Proteomes" id="UP000188318">
    <property type="component" value="Unassembled WGS sequence"/>
</dbReference>
<dbReference type="Pfam" id="PF00106">
    <property type="entry name" value="adh_short"/>
    <property type="match status" value="1"/>
</dbReference>
<dbReference type="InterPro" id="IPR036291">
    <property type="entry name" value="NAD(P)-bd_dom_sf"/>
</dbReference>
<evidence type="ECO:0008006" key="4">
    <source>
        <dbReference type="Google" id="ProtNLM"/>
    </source>
</evidence>
<reference evidence="3" key="1">
    <citation type="journal article" date="2017" name="Genome Biol.">
        <title>Comparative genomics reveals high biological diversity and specific adaptations in the industrially and medically important fungal genus Aspergillus.</title>
        <authorList>
            <person name="de Vries R.P."/>
            <person name="Riley R."/>
            <person name="Wiebenga A."/>
            <person name="Aguilar-Osorio G."/>
            <person name="Amillis S."/>
            <person name="Uchima C.A."/>
            <person name="Anderluh G."/>
            <person name="Asadollahi M."/>
            <person name="Askin M."/>
            <person name="Barry K."/>
            <person name="Battaglia E."/>
            <person name="Bayram O."/>
            <person name="Benocci T."/>
            <person name="Braus-Stromeyer S.A."/>
            <person name="Caldana C."/>
            <person name="Canovas D."/>
            <person name="Cerqueira G.C."/>
            <person name="Chen F."/>
            <person name="Chen W."/>
            <person name="Choi C."/>
            <person name="Clum A."/>
            <person name="Dos Santos R.A."/>
            <person name="Damasio A.R."/>
            <person name="Diallinas G."/>
            <person name="Emri T."/>
            <person name="Fekete E."/>
            <person name="Flipphi M."/>
            <person name="Freyberg S."/>
            <person name="Gallo A."/>
            <person name="Gournas C."/>
            <person name="Habgood R."/>
            <person name="Hainaut M."/>
            <person name="Harispe M.L."/>
            <person name="Henrissat B."/>
            <person name="Hilden K.S."/>
            <person name="Hope R."/>
            <person name="Hossain A."/>
            <person name="Karabika E."/>
            <person name="Karaffa L."/>
            <person name="Karanyi Z."/>
            <person name="Krasevec N."/>
            <person name="Kuo A."/>
            <person name="Kusch H."/>
            <person name="LaButti K."/>
            <person name="Lagendijk E.L."/>
            <person name="Lapidus A."/>
            <person name="Levasseur A."/>
            <person name="Lindquist E."/>
            <person name="Lipzen A."/>
            <person name="Logrieco A.F."/>
            <person name="MacCabe A."/>
            <person name="Maekelae M.R."/>
            <person name="Malavazi I."/>
            <person name="Melin P."/>
            <person name="Meyer V."/>
            <person name="Mielnichuk N."/>
            <person name="Miskei M."/>
            <person name="Molnar A.P."/>
            <person name="Mule G."/>
            <person name="Ngan C.Y."/>
            <person name="Orejas M."/>
            <person name="Orosz E."/>
            <person name="Ouedraogo J.P."/>
            <person name="Overkamp K.M."/>
            <person name="Park H.-S."/>
            <person name="Perrone G."/>
            <person name="Piumi F."/>
            <person name="Punt P.J."/>
            <person name="Ram A.F."/>
            <person name="Ramon A."/>
            <person name="Rauscher S."/>
            <person name="Record E."/>
            <person name="Riano-Pachon D.M."/>
            <person name="Robert V."/>
            <person name="Roehrig J."/>
            <person name="Ruller R."/>
            <person name="Salamov A."/>
            <person name="Salih N.S."/>
            <person name="Samson R.A."/>
            <person name="Sandor E."/>
            <person name="Sanguinetti M."/>
            <person name="Schuetze T."/>
            <person name="Sepcic K."/>
            <person name="Shelest E."/>
            <person name="Sherlock G."/>
            <person name="Sophianopoulou V."/>
            <person name="Squina F.M."/>
            <person name="Sun H."/>
            <person name="Susca A."/>
            <person name="Todd R.B."/>
            <person name="Tsang A."/>
            <person name="Unkles S.E."/>
            <person name="van de Wiele N."/>
            <person name="van Rossen-Uffink D."/>
            <person name="Oliveira J.V."/>
            <person name="Vesth T.C."/>
            <person name="Visser J."/>
            <person name="Yu J.-H."/>
            <person name="Zhou M."/>
            <person name="Andersen M.R."/>
            <person name="Archer D.B."/>
            <person name="Baker S.E."/>
            <person name="Benoit I."/>
            <person name="Brakhage A.A."/>
            <person name="Braus G.H."/>
            <person name="Fischer R."/>
            <person name="Frisvad J.C."/>
            <person name="Goldman G.H."/>
            <person name="Houbraken J."/>
            <person name="Oakley B."/>
            <person name="Pocsi I."/>
            <person name="Scazzocchio C."/>
            <person name="Seiboth B."/>
            <person name="vanKuyk P.A."/>
            <person name="Wortman J."/>
            <person name="Dyer P.S."/>
            <person name="Grigoriev I.V."/>
        </authorList>
    </citation>
    <scope>NUCLEOTIDE SEQUENCE [LARGE SCALE GENOMIC DNA]</scope>
    <source>
        <strain evidence="3">ITEM 5010</strain>
    </source>
</reference>
<evidence type="ECO:0000313" key="2">
    <source>
        <dbReference type="EMBL" id="OOG00280.1"/>
    </source>
</evidence>
<dbReference type="Gene3D" id="3.40.50.720">
    <property type="entry name" value="NAD(P)-binding Rossmann-like Domain"/>
    <property type="match status" value="1"/>
</dbReference>
<dbReference type="PRINTS" id="PR00081">
    <property type="entry name" value="GDHRDH"/>
</dbReference>
<dbReference type="AlphaFoldDB" id="A0A1R3S0I6"/>